<sequence length="135" mass="15236">MHQLRLVENQPHQVLWRETDFADDIPATAMAALAAYYPLARCPDRSVVEQWIAAEPSLFGPQFAMFQTVEDGVELVMHGKDVCSKIVETLIHIIERDVLGTEDGARRYEIETEERRDATLLPLFQNAGLCLAVVI</sequence>
<evidence type="ECO:0000313" key="2">
    <source>
        <dbReference type="Proteomes" id="UP001060336"/>
    </source>
</evidence>
<dbReference type="RefSeq" id="WP_257767233.1">
    <property type="nucleotide sequence ID" value="NZ_CP102480.1"/>
</dbReference>
<dbReference type="EMBL" id="CP102480">
    <property type="protein sequence ID" value="UUX48731.1"/>
    <property type="molecule type" value="Genomic_DNA"/>
</dbReference>
<reference evidence="1" key="1">
    <citation type="submission" date="2022-08" db="EMBL/GenBank/DDBJ databases">
        <title>Nisaea acidiphila sp. nov., isolated from a marine algal debris and emended description of the genus Nisaea Urios et al. 2008.</title>
        <authorList>
            <person name="Kwon K."/>
        </authorList>
    </citation>
    <scope>NUCLEOTIDE SEQUENCE</scope>
    <source>
        <strain evidence="1">MEBiC11861</strain>
    </source>
</reference>
<dbReference type="Proteomes" id="UP001060336">
    <property type="component" value="Chromosome"/>
</dbReference>
<dbReference type="KEGG" id="naci:NUH88_15110"/>
<name>A0A9J7AM62_9PROT</name>
<dbReference type="AlphaFoldDB" id="A0A9J7AM62"/>
<organism evidence="1 2">
    <name type="scientific">Nisaea acidiphila</name>
    <dbReference type="NCBI Taxonomy" id="1862145"/>
    <lineage>
        <taxon>Bacteria</taxon>
        <taxon>Pseudomonadati</taxon>
        <taxon>Pseudomonadota</taxon>
        <taxon>Alphaproteobacteria</taxon>
        <taxon>Rhodospirillales</taxon>
        <taxon>Thalassobaculaceae</taxon>
        <taxon>Nisaea</taxon>
    </lineage>
</organism>
<protein>
    <submittedName>
        <fullName evidence="1">Uncharacterized protein</fullName>
    </submittedName>
</protein>
<accession>A0A9J7AM62</accession>
<gene>
    <name evidence="1" type="ORF">NUH88_15110</name>
</gene>
<keyword evidence="2" id="KW-1185">Reference proteome</keyword>
<proteinExistence type="predicted"/>
<evidence type="ECO:0000313" key="1">
    <source>
        <dbReference type="EMBL" id="UUX48731.1"/>
    </source>
</evidence>